<dbReference type="InterPro" id="IPR057460">
    <property type="entry name" value="CAF17_C"/>
</dbReference>
<evidence type="ECO:0000259" key="7">
    <source>
        <dbReference type="Pfam" id="PF25455"/>
    </source>
</evidence>
<dbReference type="Proteomes" id="UP001446871">
    <property type="component" value="Unassembled WGS sequence"/>
</dbReference>
<dbReference type="InterPro" id="IPR045179">
    <property type="entry name" value="YgfZ/GcvT"/>
</dbReference>
<proteinExistence type="inferred from homology"/>
<evidence type="ECO:0000256" key="6">
    <source>
        <dbReference type="SAM" id="MobiDB-lite"/>
    </source>
</evidence>
<feature type="domain" description="CAF17 C-terminal" evidence="7">
    <location>
        <begin position="325"/>
        <end position="447"/>
    </location>
</feature>
<organism evidence="8 9">
    <name type="scientific">Apiospora saccharicola</name>
    <dbReference type="NCBI Taxonomy" id="335842"/>
    <lineage>
        <taxon>Eukaryota</taxon>
        <taxon>Fungi</taxon>
        <taxon>Dikarya</taxon>
        <taxon>Ascomycota</taxon>
        <taxon>Pezizomycotina</taxon>
        <taxon>Sordariomycetes</taxon>
        <taxon>Xylariomycetidae</taxon>
        <taxon>Amphisphaeriales</taxon>
        <taxon>Apiosporaceae</taxon>
        <taxon>Apiospora</taxon>
    </lineage>
</organism>
<evidence type="ECO:0000256" key="3">
    <source>
        <dbReference type="ARBA" id="ARBA00023128"/>
    </source>
</evidence>
<evidence type="ECO:0000313" key="9">
    <source>
        <dbReference type="Proteomes" id="UP001446871"/>
    </source>
</evidence>
<evidence type="ECO:0000256" key="2">
    <source>
        <dbReference type="ARBA" id="ARBA00022946"/>
    </source>
</evidence>
<dbReference type="EMBL" id="JAQQWM010000007">
    <property type="protein sequence ID" value="KAK8057502.1"/>
    <property type="molecule type" value="Genomic_DNA"/>
</dbReference>
<comment type="subcellular location">
    <subcellularLocation>
        <location evidence="1">Mitochondrion matrix</location>
    </subcellularLocation>
</comment>
<feature type="region of interest" description="Disordered" evidence="6">
    <location>
        <begin position="45"/>
        <end position="77"/>
    </location>
</feature>
<keyword evidence="3" id="KW-0496">Mitochondrion</keyword>
<dbReference type="Pfam" id="PF25455">
    <property type="entry name" value="Beta-barrel_CAF17_C"/>
    <property type="match status" value="1"/>
</dbReference>
<feature type="compositionally biased region" description="Polar residues" evidence="6">
    <location>
        <begin position="45"/>
        <end position="60"/>
    </location>
</feature>
<sequence>MQALPRCAGARPATRAAAALRKSVVRQETRSAFICSSCLSLPNRTFSSSARCSSNDSGNRASSTPAPTTPPPSSGYAALPSRRIISVAGVDAAKFLQGMITSNMNDLTTPGRPVAGFYTGFLQATGRVLYDVFVYPDTLGLGGSQDGAPDGPPTSFLIECDDARAGALLRHLKKYKLRSKFKIQLLEPEECVVWQAWNDAAFAAVAGHNGTAEDANHSILITDLLPDQQGKIVLRDPRSPTMGLRVLGRPGSSSDPQVQAEPSDAAAYRIRRYLDGVAEGAAEILPDAALPLEANMDWMGGIDFRKGCYLGQELTIRTKHRGVVRKRILPVVVYGEDEAAPARLEYRPLAVGEGQEGEGLSAADVPHLSSIGRTGRKGRSAGSFLDGVGNIGLGLCRLQMMTDVQLPGEAEAAAFDPSKEFLMQWGGDEGNGTQKVKVKAFVPEWLRSKISSEGNGEAPQS</sequence>
<reference evidence="8 9" key="1">
    <citation type="submission" date="2023-01" db="EMBL/GenBank/DDBJ databases">
        <title>Analysis of 21 Apiospora genomes using comparative genomics revels a genus with tremendous synthesis potential of carbohydrate active enzymes and secondary metabolites.</title>
        <authorList>
            <person name="Sorensen T."/>
        </authorList>
    </citation>
    <scope>NUCLEOTIDE SEQUENCE [LARGE SCALE GENOMIC DNA]</scope>
    <source>
        <strain evidence="8 9">CBS 83171</strain>
    </source>
</reference>
<dbReference type="PANTHER" id="PTHR22602:SF0">
    <property type="entry name" value="TRANSFERASE CAF17, MITOCHONDRIAL-RELATED"/>
    <property type="match status" value="1"/>
</dbReference>
<evidence type="ECO:0000313" key="8">
    <source>
        <dbReference type="EMBL" id="KAK8057502.1"/>
    </source>
</evidence>
<dbReference type="SUPFAM" id="SSF103025">
    <property type="entry name" value="Folate-binding domain"/>
    <property type="match status" value="1"/>
</dbReference>
<dbReference type="InterPro" id="IPR027266">
    <property type="entry name" value="TrmE/GcvT-like"/>
</dbReference>
<comment type="similarity">
    <text evidence="4">Belongs to the GcvT family. CAF17/IBA57 subfamily.</text>
</comment>
<protein>
    <recommendedName>
        <fullName evidence="5">Iron-sulfur cluster assembly factor IBA57 homolog, mitochondrial</fullName>
    </recommendedName>
</protein>
<dbReference type="NCBIfam" id="TIGR03317">
    <property type="entry name" value="ygfZ_signature"/>
    <property type="match status" value="1"/>
</dbReference>
<name>A0ABR1UFL9_9PEZI</name>
<evidence type="ECO:0000256" key="4">
    <source>
        <dbReference type="ARBA" id="ARBA00093447"/>
    </source>
</evidence>
<dbReference type="InterPro" id="IPR017703">
    <property type="entry name" value="YgfZ/GCV_T_CS"/>
</dbReference>
<gene>
    <name evidence="8" type="ORF">PG996_011439</name>
</gene>
<keyword evidence="9" id="KW-1185">Reference proteome</keyword>
<dbReference type="Gene3D" id="3.30.1360.120">
    <property type="entry name" value="Probable tRNA modification gtpase trme, domain 1"/>
    <property type="match status" value="1"/>
</dbReference>
<evidence type="ECO:0000256" key="5">
    <source>
        <dbReference type="ARBA" id="ARBA00093637"/>
    </source>
</evidence>
<comment type="caution">
    <text evidence="8">The sequence shown here is derived from an EMBL/GenBank/DDBJ whole genome shotgun (WGS) entry which is preliminary data.</text>
</comment>
<accession>A0ABR1UFL9</accession>
<keyword evidence="2" id="KW-0809">Transit peptide</keyword>
<dbReference type="PANTHER" id="PTHR22602">
    <property type="entry name" value="TRANSFERASE CAF17, MITOCHONDRIAL-RELATED"/>
    <property type="match status" value="1"/>
</dbReference>
<evidence type="ECO:0000256" key="1">
    <source>
        <dbReference type="ARBA" id="ARBA00004305"/>
    </source>
</evidence>